<evidence type="ECO:0000256" key="12">
    <source>
        <dbReference type="SAM" id="Phobius"/>
    </source>
</evidence>
<feature type="transmembrane region" description="Helical" evidence="12">
    <location>
        <begin position="348"/>
        <end position="368"/>
    </location>
</feature>
<dbReference type="EMBL" id="JALJOS010000006">
    <property type="protein sequence ID" value="KAK9837941.1"/>
    <property type="molecule type" value="Genomic_DNA"/>
</dbReference>
<feature type="transmembrane region" description="Helical" evidence="12">
    <location>
        <begin position="191"/>
        <end position="210"/>
    </location>
</feature>
<keyword evidence="5" id="KW-0934">Plastid</keyword>
<evidence type="ECO:0000313" key="14">
    <source>
        <dbReference type="Proteomes" id="UP001438707"/>
    </source>
</evidence>
<evidence type="ECO:0000256" key="4">
    <source>
        <dbReference type="ARBA" id="ARBA00022528"/>
    </source>
</evidence>
<keyword evidence="14" id="KW-1185">Reference proteome</keyword>
<evidence type="ECO:0008006" key="15">
    <source>
        <dbReference type="Google" id="ProtNLM"/>
    </source>
</evidence>
<feature type="region of interest" description="Disordered" evidence="11">
    <location>
        <begin position="49"/>
        <end position="71"/>
    </location>
</feature>
<proteinExistence type="inferred from homology"/>
<dbReference type="Pfam" id="PF01040">
    <property type="entry name" value="UbiA"/>
    <property type="match status" value="1"/>
</dbReference>
<dbReference type="PANTHER" id="PTHR43009">
    <property type="entry name" value="HOMOGENTISATE SOLANESYLTRANSFERASE, CHLOROPLASTIC"/>
    <property type="match status" value="1"/>
</dbReference>
<evidence type="ECO:0000256" key="2">
    <source>
        <dbReference type="ARBA" id="ARBA00004229"/>
    </source>
</evidence>
<organism evidence="13 14">
    <name type="scientific">Apatococcus lobatus</name>
    <dbReference type="NCBI Taxonomy" id="904363"/>
    <lineage>
        <taxon>Eukaryota</taxon>
        <taxon>Viridiplantae</taxon>
        <taxon>Chlorophyta</taxon>
        <taxon>core chlorophytes</taxon>
        <taxon>Trebouxiophyceae</taxon>
        <taxon>Chlorellales</taxon>
        <taxon>Chlorellaceae</taxon>
        <taxon>Apatococcus</taxon>
    </lineage>
</organism>
<evidence type="ECO:0000256" key="7">
    <source>
        <dbReference type="ARBA" id="ARBA00022692"/>
    </source>
</evidence>
<evidence type="ECO:0000256" key="11">
    <source>
        <dbReference type="SAM" id="MobiDB-lite"/>
    </source>
</evidence>
<evidence type="ECO:0000256" key="5">
    <source>
        <dbReference type="ARBA" id="ARBA00022640"/>
    </source>
</evidence>
<keyword evidence="10 12" id="KW-0472">Membrane</keyword>
<feature type="transmembrane region" description="Helical" evidence="12">
    <location>
        <begin position="241"/>
        <end position="262"/>
    </location>
</feature>
<evidence type="ECO:0000256" key="1">
    <source>
        <dbReference type="ARBA" id="ARBA00004141"/>
    </source>
</evidence>
<dbReference type="PANTHER" id="PTHR43009:SF10">
    <property type="entry name" value="HOMOGENTISATE SOLANESYLTRANSFERASE, CHLOROPLASTIC"/>
    <property type="match status" value="1"/>
</dbReference>
<comment type="caution">
    <text evidence="13">The sequence shown here is derived from an EMBL/GenBank/DDBJ whole genome shotgun (WGS) entry which is preliminary data.</text>
</comment>
<feature type="transmembrane region" description="Helical" evidence="12">
    <location>
        <begin position="317"/>
        <end position="342"/>
    </location>
</feature>
<gene>
    <name evidence="13" type="ORF">WJX74_008164</name>
</gene>
<dbReference type="InterPro" id="IPR044878">
    <property type="entry name" value="UbiA_sf"/>
</dbReference>
<reference evidence="13 14" key="1">
    <citation type="journal article" date="2024" name="Nat. Commun.">
        <title>Phylogenomics reveals the evolutionary origins of lichenization in chlorophyte algae.</title>
        <authorList>
            <person name="Puginier C."/>
            <person name="Libourel C."/>
            <person name="Otte J."/>
            <person name="Skaloud P."/>
            <person name="Haon M."/>
            <person name="Grisel S."/>
            <person name="Petersen M."/>
            <person name="Berrin J.G."/>
            <person name="Delaux P.M."/>
            <person name="Dal Grande F."/>
            <person name="Keller J."/>
        </authorList>
    </citation>
    <scope>NUCLEOTIDE SEQUENCE [LARGE SCALE GENOMIC DNA]</scope>
    <source>
        <strain evidence="13 14">SAG 2145</strain>
    </source>
</reference>
<accession>A0AAW1RXU1</accession>
<protein>
    <recommendedName>
        <fullName evidence="15">Homogentisate prenyltransferase</fullName>
    </recommendedName>
</protein>
<keyword evidence="6" id="KW-0808">Transferase</keyword>
<evidence type="ECO:0000256" key="6">
    <source>
        <dbReference type="ARBA" id="ARBA00022679"/>
    </source>
</evidence>
<feature type="transmembrane region" description="Helical" evidence="12">
    <location>
        <begin position="216"/>
        <end position="234"/>
    </location>
</feature>
<dbReference type="GO" id="GO:0016020">
    <property type="term" value="C:membrane"/>
    <property type="evidence" value="ECO:0007669"/>
    <property type="project" value="UniProtKB-SubCell"/>
</dbReference>
<feature type="transmembrane region" description="Helical" evidence="12">
    <location>
        <begin position="274"/>
        <end position="296"/>
    </location>
</feature>
<dbReference type="AlphaFoldDB" id="A0AAW1RXU1"/>
<dbReference type="GO" id="GO:0009507">
    <property type="term" value="C:chloroplast"/>
    <property type="evidence" value="ECO:0007669"/>
    <property type="project" value="UniProtKB-SubCell"/>
</dbReference>
<dbReference type="CDD" id="cd13960">
    <property type="entry name" value="PT_UbiA_HPT1"/>
    <property type="match status" value="1"/>
</dbReference>
<dbReference type="InterPro" id="IPR044502">
    <property type="entry name" value="AtHST-like"/>
</dbReference>
<evidence type="ECO:0000256" key="10">
    <source>
        <dbReference type="ARBA" id="ARBA00023136"/>
    </source>
</evidence>
<feature type="transmembrane region" description="Helical" evidence="12">
    <location>
        <begin position="149"/>
        <end position="170"/>
    </location>
</feature>
<dbReference type="InterPro" id="IPR000537">
    <property type="entry name" value="UbiA_prenyltransferase"/>
</dbReference>
<name>A0AAW1RXU1_9CHLO</name>
<dbReference type="Proteomes" id="UP001438707">
    <property type="component" value="Unassembled WGS sequence"/>
</dbReference>
<keyword evidence="9 12" id="KW-1133">Transmembrane helix</keyword>
<evidence type="ECO:0000256" key="3">
    <source>
        <dbReference type="ARBA" id="ARBA00005985"/>
    </source>
</evidence>
<comment type="subcellular location">
    <subcellularLocation>
        <location evidence="1">Membrane</location>
        <topology evidence="1">Multi-pass membrane protein</topology>
    </subcellularLocation>
    <subcellularLocation>
        <location evidence="2">Plastid</location>
        <location evidence="2">Chloroplast</location>
    </subcellularLocation>
</comment>
<keyword evidence="8" id="KW-0809">Transit peptide</keyword>
<dbReference type="Gene3D" id="1.10.357.140">
    <property type="entry name" value="UbiA prenyltransferase"/>
    <property type="match status" value="1"/>
</dbReference>
<dbReference type="GO" id="GO:0004659">
    <property type="term" value="F:prenyltransferase activity"/>
    <property type="evidence" value="ECO:0007669"/>
    <property type="project" value="InterPro"/>
</dbReference>
<evidence type="ECO:0000256" key="9">
    <source>
        <dbReference type="ARBA" id="ARBA00022989"/>
    </source>
</evidence>
<feature type="transmembrane region" description="Helical" evidence="12">
    <location>
        <begin position="380"/>
        <end position="399"/>
    </location>
</feature>
<keyword evidence="7 12" id="KW-0812">Transmembrane</keyword>
<evidence type="ECO:0000256" key="8">
    <source>
        <dbReference type="ARBA" id="ARBA00022946"/>
    </source>
</evidence>
<keyword evidence="4" id="KW-0150">Chloroplast</keyword>
<dbReference type="NCBIfam" id="NF009525">
    <property type="entry name" value="PRK12887.1"/>
    <property type="match status" value="1"/>
</dbReference>
<sequence length="402" mass="43742">MHSSCISCSQLPRLRRRPVHRQKTTSFQQFGSTWHWALLRSLPHRHVPRCAASPLGPQQGTDKQQHRDRSTCRHRRRCSIVANAASGAGSLESGDARSSSQQLSAFVGAFWKFLRPHTIRGTILGSTAVTARALLENPQCIDWTLLPRALMGVLALICGNGFIVGLNQIYDVSIDQVNKPFLPIAAGELSTPVAWILVAGLAAAGVSIVATNFGRLITYLYSFGLTLGAIYSAPPFHLKRFPVAAFLIIATVRGFLLNFGVYHAVRAALGLPFVWAPATCFITVFVTVFAVVIALTKDLADVEGDRKYNINTFATRIGVRGIAFLGAGLLLANYVGAAVLALRMQHAFRVPVMLGAHGLMAAFLIANVSKLEASGYTQPGIIAFYQAVWNLFYAEYALFPFL</sequence>
<evidence type="ECO:0000313" key="13">
    <source>
        <dbReference type="EMBL" id="KAK9837941.1"/>
    </source>
</evidence>
<comment type="similarity">
    <text evidence="3">Belongs to the UbiA prenyltransferase family.</text>
</comment>